<evidence type="ECO:0000256" key="7">
    <source>
        <dbReference type="ARBA" id="ARBA00023170"/>
    </source>
</evidence>
<keyword evidence="6" id="KW-0472">Membrane</keyword>
<sequence length="196" mass="23745">MVLKNLRVYFVFTYFNFFFDCFLGLISCAFRILKAWIVTFVFLPRLDYCIHGRALEKLDIGFISYVSFIHMECLHTHPVLVYFCSIINEQIEKRYQYLRISKRDIYLYTNHQRIIFRWWLAITLTRNMRLIQLRKHYIKPVQLSSVDSFMNHFQNHTILTKSQEKIESNVIIRNHTTTCTTLLLDVDEHDDRKLSF</sequence>
<evidence type="ECO:0000256" key="5">
    <source>
        <dbReference type="ARBA" id="ARBA00022989"/>
    </source>
</evidence>
<dbReference type="EMBL" id="CAJNOG010000488">
    <property type="protein sequence ID" value="CAF1266945.1"/>
    <property type="molecule type" value="Genomic_DNA"/>
</dbReference>
<protein>
    <submittedName>
        <fullName evidence="8">Uncharacterized protein</fullName>
    </submittedName>
</protein>
<keyword evidence="2" id="KW-0813">Transport</keyword>
<evidence type="ECO:0000256" key="3">
    <source>
        <dbReference type="ARBA" id="ARBA00022475"/>
    </source>
</evidence>
<gene>
    <name evidence="8" type="ORF">JYZ213_LOCUS30471</name>
</gene>
<dbReference type="PANTHER" id="PTHR21444:SF15">
    <property type="entry name" value="RECEPTOR FOR RETINOL UPTAKE STRA6"/>
    <property type="match status" value="1"/>
</dbReference>
<name>A0A815B883_9BILA</name>
<keyword evidence="5" id="KW-1133">Transmembrane helix</keyword>
<keyword evidence="3" id="KW-1003">Cell membrane</keyword>
<organism evidence="8 9">
    <name type="scientific">Adineta steineri</name>
    <dbReference type="NCBI Taxonomy" id="433720"/>
    <lineage>
        <taxon>Eukaryota</taxon>
        <taxon>Metazoa</taxon>
        <taxon>Spiralia</taxon>
        <taxon>Gnathifera</taxon>
        <taxon>Rotifera</taxon>
        <taxon>Eurotatoria</taxon>
        <taxon>Bdelloidea</taxon>
        <taxon>Adinetida</taxon>
        <taxon>Adinetidae</taxon>
        <taxon>Adineta</taxon>
    </lineage>
</organism>
<dbReference type="GO" id="GO:0071939">
    <property type="term" value="P:vitamin A import into cell"/>
    <property type="evidence" value="ECO:0007669"/>
    <property type="project" value="TreeGrafter"/>
</dbReference>
<evidence type="ECO:0000256" key="4">
    <source>
        <dbReference type="ARBA" id="ARBA00022692"/>
    </source>
</evidence>
<dbReference type="GO" id="GO:0038023">
    <property type="term" value="F:signaling receptor activity"/>
    <property type="evidence" value="ECO:0007669"/>
    <property type="project" value="InterPro"/>
</dbReference>
<dbReference type="AlphaFoldDB" id="A0A815B883"/>
<dbReference type="GO" id="GO:0005886">
    <property type="term" value="C:plasma membrane"/>
    <property type="evidence" value="ECO:0007669"/>
    <property type="project" value="UniProtKB-SubCell"/>
</dbReference>
<keyword evidence="4" id="KW-0812">Transmembrane</keyword>
<dbReference type="InterPro" id="IPR026612">
    <property type="entry name" value="STRA6-like"/>
</dbReference>
<evidence type="ECO:0000313" key="8">
    <source>
        <dbReference type="EMBL" id="CAF1266945.1"/>
    </source>
</evidence>
<evidence type="ECO:0000313" key="9">
    <source>
        <dbReference type="Proteomes" id="UP000663845"/>
    </source>
</evidence>
<accession>A0A815B883</accession>
<dbReference type="PANTHER" id="PTHR21444">
    <property type="entry name" value="COILED-COIL DOMAIN-CONTAINING PROTEIN 180"/>
    <property type="match status" value="1"/>
</dbReference>
<keyword evidence="7" id="KW-0675">Receptor</keyword>
<evidence type="ECO:0000256" key="2">
    <source>
        <dbReference type="ARBA" id="ARBA00022448"/>
    </source>
</evidence>
<dbReference type="Pfam" id="PF14752">
    <property type="entry name" value="RBP_receptor"/>
    <property type="match status" value="1"/>
</dbReference>
<comment type="caution">
    <text evidence="8">The sequence shown here is derived from an EMBL/GenBank/DDBJ whole genome shotgun (WGS) entry which is preliminary data.</text>
</comment>
<proteinExistence type="predicted"/>
<dbReference type="GO" id="GO:0034632">
    <property type="term" value="F:retinol transmembrane transporter activity"/>
    <property type="evidence" value="ECO:0007669"/>
    <property type="project" value="InterPro"/>
</dbReference>
<evidence type="ECO:0000256" key="1">
    <source>
        <dbReference type="ARBA" id="ARBA00004651"/>
    </source>
</evidence>
<dbReference type="Proteomes" id="UP000663845">
    <property type="component" value="Unassembled WGS sequence"/>
</dbReference>
<evidence type="ECO:0000256" key="6">
    <source>
        <dbReference type="ARBA" id="ARBA00023136"/>
    </source>
</evidence>
<reference evidence="8" key="1">
    <citation type="submission" date="2021-02" db="EMBL/GenBank/DDBJ databases">
        <authorList>
            <person name="Nowell W R."/>
        </authorList>
    </citation>
    <scope>NUCLEOTIDE SEQUENCE</scope>
</reference>
<comment type="subcellular location">
    <subcellularLocation>
        <location evidence="1">Cell membrane</location>
        <topology evidence="1">Multi-pass membrane protein</topology>
    </subcellularLocation>
</comment>